<dbReference type="RefSeq" id="WP_082047826.1">
    <property type="nucleotide sequence ID" value="NZ_FNGU01000002.1"/>
</dbReference>
<evidence type="ECO:0000256" key="9">
    <source>
        <dbReference type="ARBA" id="ARBA00023014"/>
    </source>
</evidence>
<gene>
    <name evidence="10" type="primary">nadA</name>
    <name evidence="12" type="ORF">SAMN05660860_01339</name>
</gene>
<dbReference type="EMBL" id="FNGU01000002">
    <property type="protein sequence ID" value="SDL81199.1"/>
    <property type="molecule type" value="Genomic_DNA"/>
</dbReference>
<keyword evidence="9 10" id="KW-0411">Iron-sulfur</keyword>
<keyword evidence="3 10" id="KW-0004">4Fe-4S</keyword>
<sequence>MLNSYRKITNNLQKKPRIALKAESVKLEILDKGLTYQGFYSSIPHHFLESEELTMNQEEIKAEIRRLARERNALILAHNYQRDEIQDIADITGDSLGLSMEAARTDRDVIVFCGVHFMAESAAILAPDKIVLLPRPDAGCPMADMVTAEGLRAMKARHPGAVVVTYVNSSAAVKAESDICCTSSNAVNVVRSLDAEEVLLVPDRNLGHYIARHVDKVCHLWEGYCPTHERLKVEEIQQALTEHPDALFMAHPECPPEILELAHHICSTSGMYEFARSNPARKFIVGTEMGILYRLRKENPDKEFILPSATLICPNMKLTSLESLLRALQTMSPEITVPADVAEGAKRALDRMLAVPRD</sequence>
<accession>A0A1G9N3V3</accession>
<dbReference type="GO" id="GO:0051539">
    <property type="term" value="F:4 iron, 4 sulfur cluster binding"/>
    <property type="evidence" value="ECO:0007669"/>
    <property type="project" value="UniProtKB-KW"/>
</dbReference>
<feature type="binding site" evidence="10">
    <location>
        <position position="268"/>
    </location>
    <ligand>
        <name>iminosuccinate</name>
        <dbReference type="ChEBI" id="CHEBI:77875"/>
    </ligand>
</feature>
<dbReference type="FunFam" id="3.40.50.10800:FF:000003">
    <property type="entry name" value="Quinolinate synthase A"/>
    <property type="match status" value="1"/>
</dbReference>
<keyword evidence="8 10" id="KW-0408">Iron</keyword>
<keyword evidence="5 10" id="KW-0662">Pyridine nucleotide biosynthesis</keyword>
<dbReference type="OrthoDB" id="9801204at2"/>
<keyword evidence="6 10" id="KW-0808">Transferase</keyword>
<dbReference type="SUPFAM" id="SSF142754">
    <property type="entry name" value="NadA-like"/>
    <property type="match status" value="1"/>
</dbReference>
<protein>
    <recommendedName>
        <fullName evidence="2 10">Quinolinate synthase</fullName>
        <ecNumber evidence="2 10">2.5.1.72</ecNumber>
    </recommendedName>
</protein>
<dbReference type="EC" id="2.5.1.72" evidence="2 10"/>
<evidence type="ECO:0000313" key="13">
    <source>
        <dbReference type="Proteomes" id="UP000182146"/>
    </source>
</evidence>
<evidence type="ECO:0000256" key="3">
    <source>
        <dbReference type="ARBA" id="ARBA00022485"/>
    </source>
</evidence>
<dbReference type="AlphaFoldDB" id="A0A1G9N3V3"/>
<dbReference type="PANTHER" id="PTHR30573">
    <property type="entry name" value="QUINOLINATE SYNTHETASE A"/>
    <property type="match status" value="1"/>
</dbReference>
<evidence type="ECO:0000256" key="4">
    <source>
        <dbReference type="ARBA" id="ARBA00022490"/>
    </source>
</evidence>
<comment type="function">
    <text evidence="10">Catalyzes the condensation of iminoaspartate with dihydroxyacetone phosphate to form quinolinate.</text>
</comment>
<evidence type="ECO:0000256" key="8">
    <source>
        <dbReference type="ARBA" id="ARBA00023004"/>
    </source>
</evidence>
<evidence type="ECO:0000256" key="6">
    <source>
        <dbReference type="ARBA" id="ARBA00022679"/>
    </source>
</evidence>
<dbReference type="NCBIfam" id="TIGR00550">
    <property type="entry name" value="nadA"/>
    <property type="match status" value="1"/>
</dbReference>
<feature type="binding site" evidence="10">
    <location>
        <position position="225"/>
    </location>
    <ligand>
        <name>[4Fe-4S] cluster</name>
        <dbReference type="ChEBI" id="CHEBI:49883"/>
    </ligand>
</feature>
<name>A0A1G9N3V3_9BACT</name>
<evidence type="ECO:0000256" key="2">
    <source>
        <dbReference type="ARBA" id="ARBA00012669"/>
    </source>
</evidence>
<evidence type="ECO:0000256" key="7">
    <source>
        <dbReference type="ARBA" id="ARBA00022723"/>
    </source>
</evidence>
<evidence type="ECO:0000313" key="12">
    <source>
        <dbReference type="EMBL" id="SDL81199.1"/>
    </source>
</evidence>
<keyword evidence="11" id="KW-0175">Coiled coil</keyword>
<feature type="coiled-coil region" evidence="11">
    <location>
        <begin position="50"/>
        <end position="77"/>
    </location>
</feature>
<dbReference type="STRING" id="392333.SAMN05660860_01339"/>
<dbReference type="Gene3D" id="3.40.50.10800">
    <property type="entry name" value="NadA-like"/>
    <property type="match status" value="3"/>
</dbReference>
<keyword evidence="7 10" id="KW-0479">Metal-binding</keyword>
<comment type="similarity">
    <text evidence="10">Belongs to the quinolinate synthase family. Type 2 subfamily.</text>
</comment>
<organism evidence="12 13">
    <name type="scientific">Geoalkalibacter ferrihydriticus</name>
    <dbReference type="NCBI Taxonomy" id="392333"/>
    <lineage>
        <taxon>Bacteria</taxon>
        <taxon>Pseudomonadati</taxon>
        <taxon>Thermodesulfobacteriota</taxon>
        <taxon>Desulfuromonadia</taxon>
        <taxon>Desulfuromonadales</taxon>
        <taxon>Geoalkalibacteraceae</taxon>
        <taxon>Geoalkalibacter</taxon>
    </lineage>
</organism>
<comment type="pathway">
    <text evidence="1 10">Cofactor biosynthesis; NAD(+) biosynthesis; quinolinate from iminoaspartate: step 1/1.</text>
</comment>
<comment type="subcellular location">
    <subcellularLocation>
        <location evidence="10">Cytoplasm</location>
    </subcellularLocation>
</comment>
<feature type="binding site" evidence="10">
    <location>
        <begin position="251"/>
        <end position="253"/>
    </location>
    <ligand>
        <name>iminosuccinate</name>
        <dbReference type="ChEBI" id="CHEBI:77875"/>
    </ligand>
</feature>
<feature type="binding site" evidence="10">
    <location>
        <begin position="166"/>
        <end position="168"/>
    </location>
    <ligand>
        <name>iminosuccinate</name>
        <dbReference type="ChEBI" id="CHEBI:77875"/>
    </ligand>
</feature>
<dbReference type="GO" id="GO:0008987">
    <property type="term" value="F:quinolinate synthetase A activity"/>
    <property type="evidence" value="ECO:0007669"/>
    <property type="project" value="UniProtKB-UniRule"/>
</dbReference>
<dbReference type="GO" id="GO:0034628">
    <property type="term" value="P:'de novo' NAD+ biosynthetic process from L-aspartate"/>
    <property type="evidence" value="ECO:0007669"/>
    <property type="project" value="TreeGrafter"/>
</dbReference>
<dbReference type="GO" id="GO:0046872">
    <property type="term" value="F:metal ion binding"/>
    <property type="evidence" value="ECO:0007669"/>
    <property type="project" value="UniProtKB-KW"/>
</dbReference>
<dbReference type="InterPro" id="IPR003473">
    <property type="entry name" value="NadA"/>
</dbReference>
<dbReference type="Proteomes" id="UP000182146">
    <property type="component" value="Unassembled WGS sequence"/>
</dbReference>
<dbReference type="NCBIfam" id="NF006879">
    <property type="entry name" value="PRK09375.1-4"/>
    <property type="match status" value="1"/>
</dbReference>
<dbReference type="GO" id="GO:0005829">
    <property type="term" value="C:cytosol"/>
    <property type="evidence" value="ECO:0007669"/>
    <property type="project" value="TreeGrafter"/>
</dbReference>
<comment type="catalytic activity">
    <reaction evidence="10">
        <text>iminosuccinate + dihydroxyacetone phosphate = quinolinate + phosphate + 2 H2O + H(+)</text>
        <dbReference type="Rhea" id="RHEA:25888"/>
        <dbReference type="ChEBI" id="CHEBI:15377"/>
        <dbReference type="ChEBI" id="CHEBI:15378"/>
        <dbReference type="ChEBI" id="CHEBI:29959"/>
        <dbReference type="ChEBI" id="CHEBI:43474"/>
        <dbReference type="ChEBI" id="CHEBI:57642"/>
        <dbReference type="ChEBI" id="CHEBI:77875"/>
        <dbReference type="EC" id="2.5.1.72"/>
    </reaction>
</comment>
<dbReference type="UniPathway" id="UPA00253">
    <property type="reaction ID" value="UER00327"/>
</dbReference>
<feature type="binding site" evidence="10">
    <location>
        <position position="78"/>
    </location>
    <ligand>
        <name>iminosuccinate</name>
        <dbReference type="ChEBI" id="CHEBI:77875"/>
    </ligand>
</feature>
<evidence type="ECO:0000256" key="11">
    <source>
        <dbReference type="SAM" id="Coils"/>
    </source>
</evidence>
<dbReference type="PANTHER" id="PTHR30573:SF0">
    <property type="entry name" value="QUINOLINATE SYNTHASE, CHLOROPLASTIC"/>
    <property type="match status" value="1"/>
</dbReference>
<evidence type="ECO:0000256" key="5">
    <source>
        <dbReference type="ARBA" id="ARBA00022642"/>
    </source>
</evidence>
<dbReference type="InterPro" id="IPR023066">
    <property type="entry name" value="Quinolinate_synth_type2"/>
</dbReference>
<feature type="binding site" evidence="10">
    <location>
        <position position="313"/>
    </location>
    <ligand>
        <name>[4Fe-4S] cluster</name>
        <dbReference type="ChEBI" id="CHEBI:49883"/>
    </ligand>
</feature>
<evidence type="ECO:0000256" key="10">
    <source>
        <dbReference type="HAMAP-Rule" id="MF_00568"/>
    </source>
</evidence>
<comment type="cofactor">
    <cofactor evidence="10">
        <name>[4Fe-4S] cluster</name>
        <dbReference type="ChEBI" id="CHEBI:49883"/>
    </cofactor>
    <text evidence="10">Binds 1 [4Fe-4S] cluster per subunit.</text>
</comment>
<feature type="binding site" evidence="10">
    <location>
        <position position="183"/>
    </location>
    <ligand>
        <name>iminosuccinate</name>
        <dbReference type="ChEBI" id="CHEBI:77875"/>
    </ligand>
</feature>
<reference evidence="12 13" key="1">
    <citation type="submission" date="2016-10" db="EMBL/GenBank/DDBJ databases">
        <authorList>
            <person name="de Groot N.N."/>
        </authorList>
    </citation>
    <scope>NUCLEOTIDE SEQUENCE [LARGE SCALE GENOMIC DNA]</scope>
    <source>
        <strain evidence="12 13">DSM 17813</strain>
    </source>
</reference>
<dbReference type="Pfam" id="PF02445">
    <property type="entry name" value="NadA"/>
    <property type="match status" value="1"/>
</dbReference>
<dbReference type="NCBIfam" id="NF006878">
    <property type="entry name" value="PRK09375.1-2"/>
    <property type="match status" value="1"/>
</dbReference>
<keyword evidence="4 10" id="KW-0963">Cytoplasm</keyword>
<proteinExistence type="inferred from homology"/>
<feature type="binding site" evidence="10">
    <location>
        <position position="95"/>
    </location>
    <ligand>
        <name>iminosuccinate</name>
        <dbReference type="ChEBI" id="CHEBI:77875"/>
    </ligand>
</feature>
<dbReference type="HAMAP" id="MF_00568">
    <property type="entry name" value="NadA_type2"/>
    <property type="match status" value="1"/>
</dbReference>
<feature type="binding site" evidence="10">
    <location>
        <position position="140"/>
    </location>
    <ligand>
        <name>[4Fe-4S] cluster</name>
        <dbReference type="ChEBI" id="CHEBI:49883"/>
    </ligand>
</feature>
<dbReference type="InterPro" id="IPR036094">
    <property type="entry name" value="NadA_sf"/>
</dbReference>
<evidence type="ECO:0000256" key="1">
    <source>
        <dbReference type="ARBA" id="ARBA00005065"/>
    </source>
</evidence>